<evidence type="ECO:0000256" key="5">
    <source>
        <dbReference type="ARBA" id="ARBA00022927"/>
    </source>
</evidence>
<evidence type="ECO:0000256" key="3">
    <source>
        <dbReference type="ARBA" id="ARBA00017083"/>
    </source>
</evidence>
<feature type="region of interest" description="Disordered" evidence="7">
    <location>
        <begin position="580"/>
        <end position="609"/>
    </location>
</feature>
<feature type="domain" description="Vps52 C-terminal" evidence="9">
    <location>
        <begin position="318"/>
        <end position="547"/>
    </location>
</feature>
<evidence type="ECO:0000256" key="2">
    <source>
        <dbReference type="ARBA" id="ARBA00008180"/>
    </source>
</evidence>
<gene>
    <name evidence="10" type="ORF">D915_004213</name>
</gene>
<proteinExistence type="inferred from homology"/>
<dbReference type="GO" id="GO:0007041">
    <property type="term" value="P:lysosomal transport"/>
    <property type="evidence" value="ECO:0007669"/>
    <property type="project" value="TreeGrafter"/>
</dbReference>
<comment type="caution">
    <text evidence="10">The sequence shown here is derived from an EMBL/GenBank/DDBJ whole genome shotgun (WGS) entry which is preliminary data.</text>
</comment>
<evidence type="ECO:0000259" key="9">
    <source>
        <dbReference type="Pfam" id="PF20655"/>
    </source>
</evidence>
<dbReference type="InterPro" id="IPR007258">
    <property type="entry name" value="Vps52"/>
</dbReference>
<evidence type="ECO:0000256" key="6">
    <source>
        <dbReference type="ARBA" id="ARBA00023034"/>
    </source>
</evidence>
<dbReference type="GO" id="GO:0042147">
    <property type="term" value="P:retrograde transport, endosome to Golgi"/>
    <property type="evidence" value="ECO:0007669"/>
    <property type="project" value="TreeGrafter"/>
</dbReference>
<keyword evidence="5" id="KW-0653">Protein transport</keyword>
<accession>A0A4E0S1U7</accession>
<reference evidence="10" key="1">
    <citation type="submission" date="2019-03" db="EMBL/GenBank/DDBJ databases">
        <title>Improved annotation for the trematode Fasciola hepatica.</title>
        <authorList>
            <person name="Choi Y.-J."/>
            <person name="Martin J."/>
            <person name="Mitreva M."/>
        </authorList>
    </citation>
    <scope>NUCLEOTIDE SEQUENCE [LARGE SCALE GENOMIC DNA]</scope>
</reference>
<dbReference type="Proteomes" id="UP000230066">
    <property type="component" value="Unassembled WGS sequence"/>
</dbReference>
<protein>
    <recommendedName>
        <fullName evidence="3">Vacuolar protein sorting-associated protein 52 homolog</fullName>
    </recommendedName>
</protein>
<dbReference type="PANTHER" id="PTHR14190">
    <property type="entry name" value="SUPPRESSOR OF ACTIN MUTATIONS 2/VACUOLAR PROTEIN SORTING 52"/>
    <property type="match status" value="1"/>
</dbReference>
<keyword evidence="11" id="KW-1185">Reference proteome</keyword>
<dbReference type="GO" id="GO:0019905">
    <property type="term" value="F:syntaxin binding"/>
    <property type="evidence" value="ECO:0007669"/>
    <property type="project" value="TreeGrafter"/>
</dbReference>
<evidence type="ECO:0000256" key="1">
    <source>
        <dbReference type="ARBA" id="ARBA00004601"/>
    </source>
</evidence>
<evidence type="ECO:0000259" key="8">
    <source>
        <dbReference type="Pfam" id="PF04129"/>
    </source>
</evidence>
<evidence type="ECO:0000313" key="10">
    <source>
        <dbReference type="EMBL" id="THD25110.1"/>
    </source>
</evidence>
<dbReference type="EMBL" id="JXXN02001287">
    <property type="protein sequence ID" value="THD25110.1"/>
    <property type="molecule type" value="Genomic_DNA"/>
</dbReference>
<dbReference type="GO" id="GO:0006896">
    <property type="term" value="P:Golgi to vacuole transport"/>
    <property type="evidence" value="ECO:0007669"/>
    <property type="project" value="TreeGrafter"/>
</dbReference>
<dbReference type="InterPro" id="IPR048319">
    <property type="entry name" value="Vps52_CC"/>
</dbReference>
<dbReference type="GO" id="GO:0032456">
    <property type="term" value="P:endocytic recycling"/>
    <property type="evidence" value="ECO:0007669"/>
    <property type="project" value="TreeGrafter"/>
</dbReference>
<feature type="region of interest" description="Disordered" evidence="7">
    <location>
        <begin position="715"/>
        <end position="736"/>
    </location>
</feature>
<dbReference type="PANTHER" id="PTHR14190:SF7">
    <property type="entry name" value="VACUOLAR PROTEIN SORTING-ASSOCIATED PROTEIN 52 HOMOLOG"/>
    <property type="match status" value="1"/>
</dbReference>
<feature type="compositionally biased region" description="Low complexity" evidence="7">
    <location>
        <begin position="597"/>
        <end position="607"/>
    </location>
</feature>
<dbReference type="Pfam" id="PF20655">
    <property type="entry name" value="Vps52_C"/>
    <property type="match status" value="2"/>
</dbReference>
<dbReference type="AlphaFoldDB" id="A0A4E0S1U7"/>
<dbReference type="GO" id="GO:0005829">
    <property type="term" value="C:cytosol"/>
    <property type="evidence" value="ECO:0007669"/>
    <property type="project" value="GOC"/>
</dbReference>
<comment type="subcellular location">
    <subcellularLocation>
        <location evidence="1">Golgi apparatus</location>
        <location evidence="1">trans-Golgi network</location>
    </subcellularLocation>
</comment>
<evidence type="ECO:0000256" key="7">
    <source>
        <dbReference type="SAM" id="MobiDB-lite"/>
    </source>
</evidence>
<feature type="domain" description="Vps52 C-terminal" evidence="9">
    <location>
        <begin position="607"/>
        <end position="688"/>
    </location>
</feature>
<organism evidence="10 11">
    <name type="scientific">Fasciola hepatica</name>
    <name type="common">Liver fluke</name>
    <dbReference type="NCBI Taxonomy" id="6192"/>
    <lineage>
        <taxon>Eukaryota</taxon>
        <taxon>Metazoa</taxon>
        <taxon>Spiralia</taxon>
        <taxon>Lophotrochozoa</taxon>
        <taxon>Platyhelminthes</taxon>
        <taxon>Trematoda</taxon>
        <taxon>Digenea</taxon>
        <taxon>Plagiorchiida</taxon>
        <taxon>Echinostomata</taxon>
        <taxon>Echinostomatoidea</taxon>
        <taxon>Fasciolidae</taxon>
        <taxon>Fasciola</taxon>
    </lineage>
</organism>
<sequence>MDIVEDALSEELRTELETIALKSNIDLREYASQVDAELVDLEEALMEKYISVGPEVAKLHKQITSCDSILERMEVILSNFHKDLGTISSEIQDLQMKSSVMNKRLQNRQSVRGELSQFLSDMAVPEQLIKHILLTPVTEQDFLEHLHELDHKINFSLEQSMVDYRSFDDVNALLKKLKIKAVTKIREYLLQKIYSLRKPLTNYQIPQNQMLKFRFYNEFLLAHDREIATEVRSEYVNTMSKVYYSYFKAYCSKLTKLQLDTSSEKDVLLAKRLDDQCGSSAATSMMGAMGLSTSSSSHTSLAASSGGLTTGVGSRLGLFGLGDRAVRVLGQSSVESSIILPHVATKAEVKYPIEVLFRSIHFALLDAACREYYFLSDFFLLSAGSGEVSTDGHNQSRAQSGAALHSLFHLVLGRTLSWIQKHTETQLIPSAVHDALGLLICLQLLHAMLRRAKERNVPVLHKFWTDSTEALWVRVTDRLDAHIASLQNDFDVSSFVNGVRGLTTGTGVTSGGGSLPARAYALIRPHPIARRYAELAASLHSIGHAFPGTPLFPDSDTPSMKTKVGGSRFGPFDRTPADVARSCSEPDFNSSAPGACSSPRSPGSVSSLITDSPPTLDARILSRLAQLQHQFESVLTRLANSFPRQRLRCVFLINNYDLVISVLSERGAADAPEVVRCRELASQHTATFIDEALAPYFGSLISFVRDVESRHNRVGTAGMSSTPGWDSVDGKSGSSRTEEARVTRIVKGFNIDWKNSIEKIHGEIMTEFANFTLGTQIFQALLAQLVQHYHRFQQVMAQSPYKNMPVRNQLVNIHHIMNEIKKCKTTF</sequence>
<keyword evidence="6" id="KW-0333">Golgi apparatus</keyword>
<dbReference type="Pfam" id="PF04129">
    <property type="entry name" value="Vps52_CC"/>
    <property type="match status" value="1"/>
</dbReference>
<evidence type="ECO:0000313" key="11">
    <source>
        <dbReference type="Proteomes" id="UP000230066"/>
    </source>
</evidence>
<feature type="domain" description="Vps52 coiled-coil" evidence="8">
    <location>
        <begin position="55"/>
        <end position="220"/>
    </location>
</feature>
<dbReference type="GO" id="GO:0015031">
    <property type="term" value="P:protein transport"/>
    <property type="evidence" value="ECO:0007669"/>
    <property type="project" value="UniProtKB-KW"/>
</dbReference>
<name>A0A4E0S1U7_FASHE</name>
<keyword evidence="4" id="KW-0813">Transport</keyword>
<dbReference type="GO" id="GO:0000938">
    <property type="term" value="C:GARP complex"/>
    <property type="evidence" value="ECO:0007669"/>
    <property type="project" value="TreeGrafter"/>
</dbReference>
<comment type="similarity">
    <text evidence="2">Belongs to the VPS52 family.</text>
</comment>
<dbReference type="InterPro" id="IPR048361">
    <property type="entry name" value="Vps52_C"/>
</dbReference>
<evidence type="ECO:0000256" key="4">
    <source>
        <dbReference type="ARBA" id="ARBA00022448"/>
    </source>
</evidence>